<keyword evidence="8" id="KW-0325">Glycoprotein</keyword>
<evidence type="ECO:0000313" key="12">
    <source>
        <dbReference type="Proteomes" id="UP001652625"/>
    </source>
</evidence>
<dbReference type="InterPro" id="IPR017452">
    <property type="entry name" value="GPCR_Rhodpsn_7TM"/>
</dbReference>
<reference evidence="13" key="1">
    <citation type="submission" date="2025-08" db="UniProtKB">
        <authorList>
            <consortium name="RefSeq"/>
        </authorList>
    </citation>
    <scope>IDENTIFICATION</scope>
</reference>
<keyword evidence="5" id="KW-0297">G-protein coupled receptor</keyword>
<protein>
    <submittedName>
        <fullName evidence="13">Uncharacterized protein LOC136078644</fullName>
    </submittedName>
</protein>
<dbReference type="InterPro" id="IPR000276">
    <property type="entry name" value="GPCR_Rhodpsn"/>
</dbReference>
<keyword evidence="12" id="KW-1185">Reference proteome</keyword>
<evidence type="ECO:0000256" key="3">
    <source>
        <dbReference type="ARBA" id="ARBA00022692"/>
    </source>
</evidence>
<evidence type="ECO:0000256" key="5">
    <source>
        <dbReference type="ARBA" id="ARBA00023040"/>
    </source>
</evidence>
<dbReference type="PANTHER" id="PTHR24246:SF27">
    <property type="entry name" value="ADENOSINE RECEPTOR, ISOFORM A"/>
    <property type="match status" value="1"/>
</dbReference>
<keyword evidence="3 10" id="KW-0812">Transmembrane</keyword>
<evidence type="ECO:0000259" key="11">
    <source>
        <dbReference type="PROSITE" id="PS50262"/>
    </source>
</evidence>
<evidence type="ECO:0000256" key="4">
    <source>
        <dbReference type="ARBA" id="ARBA00022989"/>
    </source>
</evidence>
<dbReference type="PROSITE" id="PS50262">
    <property type="entry name" value="G_PROTEIN_RECEP_F1_2"/>
    <property type="match status" value="1"/>
</dbReference>
<evidence type="ECO:0000256" key="2">
    <source>
        <dbReference type="ARBA" id="ARBA00022475"/>
    </source>
</evidence>
<dbReference type="CDD" id="cd00637">
    <property type="entry name" value="7tm_classA_rhodopsin-like"/>
    <property type="match status" value="1"/>
</dbReference>
<evidence type="ECO:0000256" key="6">
    <source>
        <dbReference type="ARBA" id="ARBA00023136"/>
    </source>
</evidence>
<evidence type="ECO:0000256" key="1">
    <source>
        <dbReference type="ARBA" id="ARBA00004651"/>
    </source>
</evidence>
<dbReference type="SUPFAM" id="SSF81321">
    <property type="entry name" value="Family A G protein-coupled receptor-like"/>
    <property type="match status" value="1"/>
</dbReference>
<gene>
    <name evidence="13" type="primary">LOC136078644</name>
</gene>
<organism evidence="12 13">
    <name type="scientific">Hydra vulgaris</name>
    <name type="common">Hydra</name>
    <name type="synonym">Hydra attenuata</name>
    <dbReference type="NCBI Taxonomy" id="6087"/>
    <lineage>
        <taxon>Eukaryota</taxon>
        <taxon>Metazoa</taxon>
        <taxon>Cnidaria</taxon>
        <taxon>Hydrozoa</taxon>
        <taxon>Hydroidolina</taxon>
        <taxon>Anthoathecata</taxon>
        <taxon>Aplanulata</taxon>
        <taxon>Hydridae</taxon>
        <taxon>Hydra</taxon>
    </lineage>
</organism>
<feature type="transmembrane region" description="Helical" evidence="10">
    <location>
        <begin position="98"/>
        <end position="120"/>
    </location>
</feature>
<dbReference type="GeneID" id="136078644"/>
<feature type="transmembrane region" description="Helical" evidence="10">
    <location>
        <begin position="61"/>
        <end position="86"/>
    </location>
</feature>
<keyword evidence="9" id="KW-0807">Transducer</keyword>
<feature type="domain" description="G-protein coupled receptors family 1 profile" evidence="11">
    <location>
        <begin position="40"/>
        <end position="271"/>
    </location>
</feature>
<evidence type="ECO:0000256" key="10">
    <source>
        <dbReference type="SAM" id="Phobius"/>
    </source>
</evidence>
<name>A0ABM4BN43_HYDVU</name>
<dbReference type="PRINTS" id="PR00237">
    <property type="entry name" value="GPCRRHODOPSN"/>
</dbReference>
<keyword evidence="2" id="KW-1003">Cell membrane</keyword>
<proteinExistence type="predicted"/>
<keyword evidence="6 10" id="KW-0472">Membrane</keyword>
<feature type="transmembrane region" description="Helical" evidence="10">
    <location>
        <begin position="24"/>
        <end position="49"/>
    </location>
</feature>
<keyword evidence="4 10" id="KW-1133">Transmembrane helix</keyword>
<keyword evidence="7" id="KW-0675">Receptor</keyword>
<feature type="transmembrane region" description="Helical" evidence="10">
    <location>
        <begin position="215"/>
        <end position="240"/>
    </location>
</feature>
<accession>A0ABM4BN43</accession>
<dbReference type="RefSeq" id="XP_065650500.1">
    <property type="nucleotide sequence ID" value="XM_065794428.1"/>
</dbReference>
<sequence length="322" mass="36438">MSFNVTKFCYAAGQYDHLSAVYRYTLIILFVIMGIIILFGNGFTFLLMMSEKSLRRKRNSFLASLILSDILYSVTFIPLFAIELGIPSKNCKIRSWRVLTFAFLFFTRILCVFLISVQTYIKTIKLLSKTDVLFEKYSHFINLVLIWLVPILVVITIATTPVQTNIKLGALTLSCFIVTTFIIIICYVVVLYGIKKANKRSASNAYDEGFKYVRLILISFLISSIPLAVCGIILVSFNQFESINHVLTPNQVYGVALIITSIASVINLFVYFKNLKDLNKTFLQFCFKMAKINSSQNNATTAGNSAAIIEEGKINECFYSQE</sequence>
<evidence type="ECO:0000256" key="9">
    <source>
        <dbReference type="ARBA" id="ARBA00023224"/>
    </source>
</evidence>
<feature type="transmembrane region" description="Helical" evidence="10">
    <location>
        <begin position="140"/>
        <end position="158"/>
    </location>
</feature>
<evidence type="ECO:0000256" key="7">
    <source>
        <dbReference type="ARBA" id="ARBA00023170"/>
    </source>
</evidence>
<feature type="transmembrane region" description="Helical" evidence="10">
    <location>
        <begin position="170"/>
        <end position="194"/>
    </location>
</feature>
<comment type="subcellular location">
    <subcellularLocation>
        <location evidence="1">Cell membrane</location>
        <topology evidence="1">Multi-pass membrane protein</topology>
    </subcellularLocation>
</comment>
<evidence type="ECO:0000313" key="13">
    <source>
        <dbReference type="RefSeq" id="XP_065650500.1"/>
    </source>
</evidence>
<dbReference type="Proteomes" id="UP001652625">
    <property type="component" value="Chromosome 03"/>
</dbReference>
<dbReference type="Gene3D" id="1.20.1070.10">
    <property type="entry name" value="Rhodopsin 7-helix transmembrane proteins"/>
    <property type="match status" value="1"/>
</dbReference>
<evidence type="ECO:0000256" key="8">
    <source>
        <dbReference type="ARBA" id="ARBA00023180"/>
    </source>
</evidence>
<feature type="transmembrane region" description="Helical" evidence="10">
    <location>
        <begin position="252"/>
        <end position="272"/>
    </location>
</feature>
<dbReference type="PANTHER" id="PTHR24246">
    <property type="entry name" value="OLFACTORY RECEPTOR AND ADENOSINE RECEPTOR"/>
    <property type="match status" value="1"/>
</dbReference>